<dbReference type="PANTHER" id="PTHR30269">
    <property type="entry name" value="TRANSMEMBRANE PROTEIN YFCA"/>
    <property type="match status" value="1"/>
</dbReference>
<evidence type="ECO:0000313" key="10">
    <source>
        <dbReference type="Proteomes" id="UP000199053"/>
    </source>
</evidence>
<comment type="similarity">
    <text evidence="2 8">Belongs to the 4-toluene sulfonate uptake permease (TSUP) (TC 2.A.102) family.</text>
</comment>
<gene>
    <name evidence="9" type="ORF">SAMN05660337_2555</name>
</gene>
<keyword evidence="3" id="KW-0813">Transport</keyword>
<dbReference type="PANTHER" id="PTHR30269:SF37">
    <property type="entry name" value="MEMBRANE TRANSPORTER PROTEIN"/>
    <property type="match status" value="1"/>
</dbReference>
<keyword evidence="10" id="KW-1185">Reference proteome</keyword>
<feature type="transmembrane region" description="Helical" evidence="8">
    <location>
        <begin position="96"/>
        <end position="112"/>
    </location>
</feature>
<keyword evidence="4 8" id="KW-1003">Cell membrane</keyword>
<dbReference type="OrthoDB" id="5453605at2"/>
<evidence type="ECO:0000256" key="5">
    <source>
        <dbReference type="ARBA" id="ARBA00022692"/>
    </source>
</evidence>
<keyword evidence="7 8" id="KW-0472">Membrane</keyword>
<evidence type="ECO:0000256" key="6">
    <source>
        <dbReference type="ARBA" id="ARBA00022989"/>
    </source>
</evidence>
<evidence type="ECO:0000256" key="1">
    <source>
        <dbReference type="ARBA" id="ARBA00004651"/>
    </source>
</evidence>
<comment type="subcellular location">
    <subcellularLocation>
        <location evidence="1 8">Cell membrane</location>
        <topology evidence="1 8">Multi-pass membrane protein</topology>
    </subcellularLocation>
</comment>
<proteinExistence type="inferred from homology"/>
<dbReference type="InterPro" id="IPR002781">
    <property type="entry name" value="TM_pro_TauE-like"/>
</dbReference>
<name>A0A1G9IX70_9BACT</name>
<feature type="transmembrane region" description="Helical" evidence="8">
    <location>
        <begin position="163"/>
        <end position="184"/>
    </location>
</feature>
<evidence type="ECO:0000256" key="4">
    <source>
        <dbReference type="ARBA" id="ARBA00022475"/>
    </source>
</evidence>
<dbReference type="AlphaFoldDB" id="A0A1G9IX70"/>
<reference evidence="10" key="1">
    <citation type="submission" date="2016-10" db="EMBL/GenBank/DDBJ databases">
        <authorList>
            <person name="Varghese N."/>
            <person name="Submissions S."/>
        </authorList>
    </citation>
    <scope>NUCLEOTIDE SEQUENCE [LARGE SCALE GENOMIC DNA]</scope>
    <source>
        <strain evidence="10">DSM 16995</strain>
    </source>
</reference>
<keyword evidence="5 8" id="KW-0812">Transmembrane</keyword>
<accession>A0A1G9IX70</accession>
<evidence type="ECO:0000256" key="3">
    <source>
        <dbReference type="ARBA" id="ARBA00022448"/>
    </source>
</evidence>
<evidence type="ECO:0000256" key="8">
    <source>
        <dbReference type="RuleBase" id="RU363041"/>
    </source>
</evidence>
<dbReference type="GO" id="GO:0005886">
    <property type="term" value="C:plasma membrane"/>
    <property type="evidence" value="ECO:0007669"/>
    <property type="project" value="UniProtKB-SubCell"/>
</dbReference>
<protein>
    <recommendedName>
        <fullName evidence="8">Probable membrane transporter protein</fullName>
    </recommendedName>
</protein>
<dbReference type="Proteomes" id="UP000199053">
    <property type="component" value="Unassembled WGS sequence"/>
</dbReference>
<evidence type="ECO:0000256" key="7">
    <source>
        <dbReference type="ARBA" id="ARBA00023136"/>
    </source>
</evidence>
<feature type="transmembrane region" description="Helical" evidence="8">
    <location>
        <begin position="71"/>
        <end position="90"/>
    </location>
</feature>
<feature type="transmembrane region" description="Helical" evidence="8">
    <location>
        <begin position="196"/>
        <end position="214"/>
    </location>
</feature>
<dbReference type="Pfam" id="PF01925">
    <property type="entry name" value="TauE"/>
    <property type="match status" value="1"/>
</dbReference>
<feature type="transmembrane region" description="Helical" evidence="8">
    <location>
        <begin position="226"/>
        <end position="243"/>
    </location>
</feature>
<dbReference type="STRING" id="246191.SAMN05660337_2555"/>
<feature type="transmembrane region" description="Helical" evidence="8">
    <location>
        <begin position="7"/>
        <end position="39"/>
    </location>
</feature>
<dbReference type="InterPro" id="IPR052017">
    <property type="entry name" value="TSUP"/>
</dbReference>
<evidence type="ECO:0000313" key="9">
    <source>
        <dbReference type="EMBL" id="SDL29807.1"/>
    </source>
</evidence>
<evidence type="ECO:0000256" key="2">
    <source>
        <dbReference type="ARBA" id="ARBA00009142"/>
    </source>
</evidence>
<keyword evidence="6 8" id="KW-1133">Transmembrane helix</keyword>
<dbReference type="EMBL" id="FNGA01000004">
    <property type="protein sequence ID" value="SDL29807.1"/>
    <property type="molecule type" value="Genomic_DNA"/>
</dbReference>
<dbReference type="RefSeq" id="WP_092161734.1">
    <property type="nucleotide sequence ID" value="NZ_FNGA01000004.1"/>
</dbReference>
<sequence>MPDSISIFVFFAWLIGGFVSGVSGIGGAMVAVPIASIFIPMHELIPLSCILNVVMDGCIACMHFRYCRVSALWPMLVGSLPGAFAGLFILQYVSGAILQGGVGALLLYYVYWQHTYKVKEARKESWSRGGAAGFGAGLLGTAISFDGPPIGAYGLYVGWQPRVFLGTLGVFFVIRGTMTCALQFGAGLYTPHVLEYAMYGVPATIIGTLCAFPVVKHINLATFRRVLMCIIVLAGSVCILRSML</sequence>
<organism evidence="9 10">
    <name type="scientific">Maridesulfovibrio ferrireducens</name>
    <dbReference type="NCBI Taxonomy" id="246191"/>
    <lineage>
        <taxon>Bacteria</taxon>
        <taxon>Pseudomonadati</taxon>
        <taxon>Thermodesulfobacteriota</taxon>
        <taxon>Desulfovibrionia</taxon>
        <taxon>Desulfovibrionales</taxon>
        <taxon>Desulfovibrionaceae</taxon>
        <taxon>Maridesulfovibrio</taxon>
    </lineage>
</organism>